<dbReference type="GO" id="GO:0006352">
    <property type="term" value="P:DNA-templated transcription initiation"/>
    <property type="evidence" value="ECO:0007669"/>
    <property type="project" value="InterPro"/>
</dbReference>
<evidence type="ECO:0000313" key="8">
    <source>
        <dbReference type="EMBL" id="SHE57638.1"/>
    </source>
</evidence>
<dbReference type="GO" id="GO:0003677">
    <property type="term" value="F:DNA binding"/>
    <property type="evidence" value="ECO:0007669"/>
    <property type="project" value="UniProtKB-KW"/>
</dbReference>
<comment type="similarity">
    <text evidence="1">Belongs to the sigma-70 factor family. ECF subfamily.</text>
</comment>
<feature type="domain" description="RNA polymerase sigma factor 70 region 4 type 2" evidence="7">
    <location>
        <begin position="123"/>
        <end position="175"/>
    </location>
</feature>
<dbReference type="GO" id="GO:0016987">
    <property type="term" value="F:sigma factor activity"/>
    <property type="evidence" value="ECO:0007669"/>
    <property type="project" value="UniProtKB-KW"/>
</dbReference>
<dbReference type="SUPFAM" id="SSF88659">
    <property type="entry name" value="Sigma3 and sigma4 domains of RNA polymerase sigma factors"/>
    <property type="match status" value="1"/>
</dbReference>
<evidence type="ECO:0000259" key="6">
    <source>
        <dbReference type="Pfam" id="PF04542"/>
    </source>
</evidence>
<protein>
    <submittedName>
        <fullName evidence="8">RNA polymerase sigma-70 factor, ECF subfamily</fullName>
    </submittedName>
</protein>
<dbReference type="Gene3D" id="1.10.1740.10">
    <property type="match status" value="1"/>
</dbReference>
<keyword evidence="5" id="KW-0804">Transcription</keyword>
<dbReference type="InterPro" id="IPR013324">
    <property type="entry name" value="RNA_pol_sigma_r3/r4-like"/>
</dbReference>
<dbReference type="Gene3D" id="1.10.10.10">
    <property type="entry name" value="Winged helix-like DNA-binding domain superfamily/Winged helix DNA-binding domain"/>
    <property type="match status" value="1"/>
</dbReference>
<evidence type="ECO:0000313" key="9">
    <source>
        <dbReference type="Proteomes" id="UP000184295"/>
    </source>
</evidence>
<dbReference type="PANTHER" id="PTHR43133">
    <property type="entry name" value="RNA POLYMERASE ECF-TYPE SIGMA FACTO"/>
    <property type="match status" value="1"/>
</dbReference>
<dbReference type="AlphaFoldDB" id="A0A1M4ULV7"/>
<dbReference type="SUPFAM" id="SSF88946">
    <property type="entry name" value="Sigma2 domain of RNA polymerase sigma factors"/>
    <property type="match status" value="1"/>
</dbReference>
<keyword evidence="4" id="KW-0238">DNA-binding</keyword>
<evidence type="ECO:0000256" key="1">
    <source>
        <dbReference type="ARBA" id="ARBA00010641"/>
    </source>
</evidence>
<keyword evidence="9" id="KW-1185">Reference proteome</keyword>
<evidence type="ECO:0000256" key="5">
    <source>
        <dbReference type="ARBA" id="ARBA00023163"/>
    </source>
</evidence>
<name>A0A1M4ULV7_9ACTN</name>
<dbReference type="InterPro" id="IPR036388">
    <property type="entry name" value="WH-like_DNA-bd_sf"/>
</dbReference>
<dbReference type="InterPro" id="IPR013249">
    <property type="entry name" value="RNA_pol_sigma70_r4_t2"/>
</dbReference>
<dbReference type="Pfam" id="PF08281">
    <property type="entry name" value="Sigma70_r4_2"/>
    <property type="match status" value="1"/>
</dbReference>
<dbReference type="PANTHER" id="PTHR43133:SF8">
    <property type="entry name" value="RNA POLYMERASE SIGMA FACTOR HI_1459-RELATED"/>
    <property type="match status" value="1"/>
</dbReference>
<dbReference type="Pfam" id="PF04542">
    <property type="entry name" value="Sigma70_r2"/>
    <property type="match status" value="1"/>
</dbReference>
<dbReference type="InterPro" id="IPR039425">
    <property type="entry name" value="RNA_pol_sigma-70-like"/>
</dbReference>
<dbReference type="RefSeq" id="WP_072789523.1">
    <property type="nucleotide sequence ID" value="NZ_FQUL01000011.1"/>
</dbReference>
<keyword evidence="3" id="KW-0731">Sigma factor</keyword>
<evidence type="ECO:0000256" key="3">
    <source>
        <dbReference type="ARBA" id="ARBA00023082"/>
    </source>
</evidence>
<dbReference type="Proteomes" id="UP000184295">
    <property type="component" value="Unassembled WGS sequence"/>
</dbReference>
<accession>A0A1M4ULV7</accession>
<evidence type="ECO:0000259" key="7">
    <source>
        <dbReference type="Pfam" id="PF08281"/>
    </source>
</evidence>
<proteinExistence type="inferred from homology"/>
<reference evidence="9" key="1">
    <citation type="submission" date="2016-11" db="EMBL/GenBank/DDBJ databases">
        <authorList>
            <person name="Varghese N."/>
            <person name="Submissions S."/>
        </authorList>
    </citation>
    <scope>NUCLEOTIDE SEQUENCE [LARGE SCALE GENOMIC DNA]</scope>
    <source>
        <strain evidence="9">DSM 19514</strain>
    </source>
</reference>
<dbReference type="InterPro" id="IPR007627">
    <property type="entry name" value="RNA_pol_sigma70_r2"/>
</dbReference>
<dbReference type="InterPro" id="IPR014284">
    <property type="entry name" value="RNA_pol_sigma-70_dom"/>
</dbReference>
<evidence type="ECO:0000256" key="4">
    <source>
        <dbReference type="ARBA" id="ARBA00023125"/>
    </source>
</evidence>
<organism evidence="8 9">
    <name type="scientific">Ferrithrix thermotolerans DSM 19514</name>
    <dbReference type="NCBI Taxonomy" id="1121881"/>
    <lineage>
        <taxon>Bacteria</taxon>
        <taxon>Bacillati</taxon>
        <taxon>Actinomycetota</taxon>
        <taxon>Acidimicrobiia</taxon>
        <taxon>Acidimicrobiales</taxon>
        <taxon>Acidimicrobiaceae</taxon>
        <taxon>Ferrithrix</taxon>
    </lineage>
</organism>
<dbReference type="InterPro" id="IPR013325">
    <property type="entry name" value="RNA_pol_sigma_r2"/>
</dbReference>
<feature type="domain" description="RNA polymerase sigma-70 region 2" evidence="6">
    <location>
        <begin position="28"/>
        <end position="94"/>
    </location>
</feature>
<dbReference type="NCBIfam" id="TIGR02937">
    <property type="entry name" value="sigma70-ECF"/>
    <property type="match status" value="1"/>
</dbReference>
<evidence type="ECO:0000256" key="2">
    <source>
        <dbReference type="ARBA" id="ARBA00023015"/>
    </source>
</evidence>
<keyword evidence="2" id="KW-0805">Transcription regulation</keyword>
<dbReference type="OrthoDB" id="5501064at2"/>
<dbReference type="STRING" id="1121881.SAMN02745225_01021"/>
<dbReference type="EMBL" id="FQUL01000011">
    <property type="protein sequence ID" value="SHE57638.1"/>
    <property type="molecule type" value="Genomic_DNA"/>
</dbReference>
<sequence length="197" mass="22471">MTSADQVVEFDLCLASAREGDSDAFGLLWKRFHTKLTAYARRLDPIDYDDIVSETWIGVHSAVARFYGSEEDFEAFLRSICRRRAVDSWRRKRRIGWEELAEDRPQSAEPTPEEAISSLEDLRYVKELIGRLPKRQRAIVTCRYLYQLSYAEAAVFCGSKEGSLRIANHRALENLARYADQVFDPDGVGSSIRGGRG</sequence>
<gene>
    <name evidence="8" type="ORF">SAMN02745225_01021</name>
</gene>